<organism evidence="1 2">
    <name type="scientific">Pollutimonas subterranea</name>
    <dbReference type="NCBI Taxonomy" id="2045210"/>
    <lineage>
        <taxon>Bacteria</taxon>
        <taxon>Pseudomonadati</taxon>
        <taxon>Pseudomonadota</taxon>
        <taxon>Betaproteobacteria</taxon>
        <taxon>Burkholderiales</taxon>
        <taxon>Alcaligenaceae</taxon>
        <taxon>Pollutimonas</taxon>
    </lineage>
</organism>
<dbReference type="Gene3D" id="1.10.1660.10">
    <property type="match status" value="1"/>
</dbReference>
<dbReference type="Proteomes" id="UP000234190">
    <property type="component" value="Unassembled WGS sequence"/>
</dbReference>
<gene>
    <name evidence="1" type="ORF">CR159_14920</name>
</gene>
<evidence type="ECO:0000313" key="2">
    <source>
        <dbReference type="Proteomes" id="UP000234190"/>
    </source>
</evidence>
<evidence type="ECO:0008006" key="3">
    <source>
        <dbReference type="Google" id="ProtNLM"/>
    </source>
</evidence>
<reference evidence="1 2" key="1">
    <citation type="submission" date="2017-10" db="EMBL/GenBank/DDBJ databases">
        <title>Two draft genome sequences of Pusillimonas sp. strains isolated from a nitrate- and radionuclide-contaminated groundwater in Russia.</title>
        <authorList>
            <person name="Grouzdev D.S."/>
            <person name="Tourova T.P."/>
            <person name="Goeva M.A."/>
            <person name="Babich T.L."/>
            <person name="Sokolova D.S."/>
            <person name="Abdullin R."/>
            <person name="Poltaraus A.B."/>
            <person name="Toshchakov S.V."/>
            <person name="Nazina T.N."/>
        </authorList>
    </citation>
    <scope>NUCLEOTIDE SEQUENCE [LARGE SCALE GENOMIC DNA]</scope>
    <source>
        <strain evidence="1 2">JR1/69-3-13</strain>
    </source>
</reference>
<name>A0A2N4U206_9BURK</name>
<evidence type="ECO:0000313" key="1">
    <source>
        <dbReference type="EMBL" id="PLC49052.1"/>
    </source>
</evidence>
<protein>
    <recommendedName>
        <fullName evidence="3">Chaperone modulatory protein CbpM</fullName>
    </recommendedName>
</protein>
<dbReference type="Pfam" id="PF13591">
    <property type="entry name" value="MerR_2"/>
    <property type="match status" value="1"/>
</dbReference>
<accession>A0A2N4U206</accession>
<keyword evidence="2" id="KW-1185">Reference proteome</keyword>
<dbReference type="OrthoDB" id="8776701at2"/>
<dbReference type="RefSeq" id="WP_102074760.1">
    <property type="nucleotide sequence ID" value="NZ_PDNW01000013.1"/>
</dbReference>
<dbReference type="AlphaFoldDB" id="A0A2N4U206"/>
<sequence>MTVHITESVWLNASDICSLDHLVQVSGLSNEALLSLVEAGILEPANKDPDNYFFSVDCIVIARKARRLRDDFELDAEGLAVAINLLRRIDRLETQLQALQARLSQGS</sequence>
<proteinExistence type="predicted"/>
<comment type="caution">
    <text evidence="1">The sequence shown here is derived from an EMBL/GenBank/DDBJ whole genome shotgun (WGS) entry which is preliminary data.</text>
</comment>
<dbReference type="EMBL" id="PDNW01000013">
    <property type="protein sequence ID" value="PLC49052.1"/>
    <property type="molecule type" value="Genomic_DNA"/>
</dbReference>